<evidence type="ECO:0000256" key="3">
    <source>
        <dbReference type="ARBA" id="ARBA00022801"/>
    </source>
</evidence>
<dbReference type="InterPro" id="IPR006384">
    <property type="entry name" value="HAD_hydro_PyrdxlP_Pase-like"/>
</dbReference>
<feature type="binding site" evidence="7">
    <location>
        <position position="19"/>
    </location>
    <ligand>
        <name>Mg(2+)</name>
        <dbReference type="ChEBI" id="CHEBI:18420"/>
    </ligand>
</feature>
<reference evidence="9" key="1">
    <citation type="submission" date="2016-06" db="EMBL/GenBank/DDBJ databases">
        <title>Parallel loss of symbiosis genes in relatives of nitrogen-fixing non-legume Parasponia.</title>
        <authorList>
            <person name="Van Velzen R."/>
            <person name="Holmer R."/>
            <person name="Bu F."/>
            <person name="Rutten L."/>
            <person name="Van Zeijl A."/>
            <person name="Liu W."/>
            <person name="Santuari L."/>
            <person name="Cao Q."/>
            <person name="Sharma T."/>
            <person name="Shen D."/>
            <person name="Roswanjaya Y."/>
            <person name="Wardhani T."/>
            <person name="Kalhor M.S."/>
            <person name="Jansen J."/>
            <person name="Van den Hoogen J."/>
            <person name="Gungor B."/>
            <person name="Hartog M."/>
            <person name="Hontelez J."/>
            <person name="Verver J."/>
            <person name="Yang W.-C."/>
            <person name="Schijlen E."/>
            <person name="Repin R."/>
            <person name="Schilthuizen M."/>
            <person name="Schranz E."/>
            <person name="Heidstra R."/>
            <person name="Miyata K."/>
            <person name="Fedorova E."/>
            <person name="Kohlen W."/>
            <person name="Bisseling T."/>
            <person name="Smit S."/>
            <person name="Geurts R."/>
        </authorList>
    </citation>
    <scope>NUCLEOTIDE SEQUENCE [LARGE SCALE GENOMIC DNA]</scope>
    <source>
        <strain evidence="9">cv. RG33-2</strain>
    </source>
</reference>
<evidence type="ECO:0000256" key="1">
    <source>
        <dbReference type="ARBA" id="ARBA00001946"/>
    </source>
</evidence>
<evidence type="ECO:0000256" key="4">
    <source>
        <dbReference type="ARBA" id="ARBA00022842"/>
    </source>
</evidence>
<evidence type="ECO:0000313" key="8">
    <source>
        <dbReference type="EMBL" id="PON86170.1"/>
    </source>
</evidence>
<evidence type="ECO:0000256" key="6">
    <source>
        <dbReference type="PIRSR" id="PIRSR031051-2"/>
    </source>
</evidence>
<dbReference type="Pfam" id="PF06888">
    <property type="entry name" value="Put_Phosphatase"/>
    <property type="match status" value="1"/>
</dbReference>
<feature type="active site" description="Proton donor" evidence="5">
    <location>
        <position position="21"/>
    </location>
</feature>
<evidence type="ECO:0000256" key="5">
    <source>
        <dbReference type="PIRSR" id="PIRSR031051-1"/>
    </source>
</evidence>
<feature type="binding site" evidence="6">
    <location>
        <position position="30"/>
    </location>
    <ligand>
        <name>substrate</name>
    </ligand>
</feature>
<dbReference type="AlphaFoldDB" id="A0A2P5EKU9"/>
<dbReference type="OrthoDB" id="10267182at2759"/>
<dbReference type="InterPro" id="IPR016965">
    <property type="entry name" value="Pase_PHOSPHO-typ"/>
</dbReference>
<feature type="active site" description="Nucleophile" evidence="5">
    <location>
        <position position="19"/>
    </location>
</feature>
<dbReference type="GO" id="GO:0016791">
    <property type="term" value="F:phosphatase activity"/>
    <property type="evidence" value="ECO:0007669"/>
    <property type="project" value="InterPro"/>
</dbReference>
<dbReference type="Proteomes" id="UP000237000">
    <property type="component" value="Unassembled WGS sequence"/>
</dbReference>
<dbReference type="InParanoid" id="A0A2P5EKU9"/>
<gene>
    <name evidence="8" type="ORF">TorRG33x02_180440</name>
</gene>
<comment type="cofactor">
    <cofactor evidence="1 7">
        <name>Mg(2+)</name>
        <dbReference type="ChEBI" id="CHEBI:18420"/>
    </cofactor>
</comment>
<keyword evidence="3" id="KW-0378">Hydrolase</keyword>
<keyword evidence="9" id="KW-1185">Reference proteome</keyword>
<evidence type="ECO:0000256" key="7">
    <source>
        <dbReference type="PIRSR" id="PIRSR031051-3"/>
    </source>
</evidence>
<comment type="caution">
    <text evidence="8">The sequence shown here is derived from an EMBL/GenBank/DDBJ whole genome shotgun (WGS) entry which is preliminary data.</text>
</comment>
<dbReference type="NCBIfam" id="TIGR01488">
    <property type="entry name" value="HAD-SF-IB"/>
    <property type="match status" value="1"/>
</dbReference>
<protein>
    <submittedName>
        <fullName evidence="8">Phosphatase PHOSPHO-type</fullName>
    </submittedName>
</protein>
<dbReference type="GO" id="GO:0046872">
    <property type="term" value="F:metal ion binding"/>
    <property type="evidence" value="ECO:0007669"/>
    <property type="project" value="UniProtKB-KW"/>
</dbReference>
<proteinExistence type="predicted"/>
<dbReference type="NCBIfam" id="TIGR01489">
    <property type="entry name" value="DKMTPPase-SF"/>
    <property type="match status" value="1"/>
</dbReference>
<dbReference type="PANTHER" id="PTHR20889:SF22">
    <property type="entry name" value="INORGANIC PYROPHOSPHATASE 2"/>
    <property type="match status" value="1"/>
</dbReference>
<dbReference type="EMBL" id="JXTC01000136">
    <property type="protein sequence ID" value="PON86170.1"/>
    <property type="molecule type" value="Genomic_DNA"/>
</dbReference>
<name>A0A2P5EKU9_TREOI</name>
<dbReference type="InterPro" id="IPR036412">
    <property type="entry name" value="HAD-like_sf"/>
</dbReference>
<dbReference type="Gene3D" id="3.40.50.1000">
    <property type="entry name" value="HAD superfamily/HAD-like"/>
    <property type="match status" value="1"/>
</dbReference>
<evidence type="ECO:0000313" key="9">
    <source>
        <dbReference type="Proteomes" id="UP000237000"/>
    </source>
</evidence>
<organism evidence="8 9">
    <name type="scientific">Trema orientale</name>
    <name type="common">Charcoal tree</name>
    <name type="synonym">Celtis orientalis</name>
    <dbReference type="NCBI Taxonomy" id="63057"/>
    <lineage>
        <taxon>Eukaryota</taxon>
        <taxon>Viridiplantae</taxon>
        <taxon>Streptophyta</taxon>
        <taxon>Embryophyta</taxon>
        <taxon>Tracheophyta</taxon>
        <taxon>Spermatophyta</taxon>
        <taxon>Magnoliopsida</taxon>
        <taxon>eudicotyledons</taxon>
        <taxon>Gunneridae</taxon>
        <taxon>Pentapetalae</taxon>
        <taxon>rosids</taxon>
        <taxon>fabids</taxon>
        <taxon>Rosales</taxon>
        <taxon>Cannabaceae</taxon>
        <taxon>Trema</taxon>
    </lineage>
</organism>
<keyword evidence="4 7" id="KW-0460">Magnesium</keyword>
<accession>A0A2P5EKU9</accession>
<feature type="binding site" evidence="7">
    <location>
        <position position="21"/>
    </location>
    <ligand>
        <name>Mg(2+)</name>
        <dbReference type="ChEBI" id="CHEBI:18420"/>
    </ligand>
</feature>
<dbReference type="STRING" id="63057.A0A2P5EKU9"/>
<dbReference type="PANTHER" id="PTHR20889">
    <property type="entry name" value="PHOSPHATASE, ORPHAN 1, 2"/>
    <property type="match status" value="1"/>
</dbReference>
<keyword evidence="2 7" id="KW-0479">Metal-binding</keyword>
<feature type="binding site" evidence="6">
    <location>
        <position position="106"/>
    </location>
    <ligand>
        <name>substrate</name>
    </ligand>
</feature>
<dbReference type="InterPro" id="IPR023214">
    <property type="entry name" value="HAD_sf"/>
</dbReference>
<sequence>MAVVDSGAMGGAGVVIVFDFDKTILECDSDNWVVDELGANELFTHLLPTLPRNSLMDRMMVELHSRGKTIRDIEECLKRAPIHPSIISAVKSSAYSFGCDVRILSDANNFFIETILKHHGLLDCFSEILTNPSYIDGEGRLRILPYHDFSSSSHRCNICPPNMCKVIITLPI</sequence>
<dbReference type="PIRSF" id="PIRSF031051">
    <property type="entry name" value="PyrdxlP_Pase_PHOSPHO2"/>
    <property type="match status" value="1"/>
</dbReference>
<evidence type="ECO:0000256" key="2">
    <source>
        <dbReference type="ARBA" id="ARBA00022723"/>
    </source>
</evidence>
<dbReference type="SUPFAM" id="SSF56784">
    <property type="entry name" value="HAD-like"/>
    <property type="match status" value="1"/>
</dbReference>